<keyword evidence="8" id="KW-0238">DNA-binding</keyword>
<dbReference type="GO" id="GO:0005524">
    <property type="term" value="F:ATP binding"/>
    <property type="evidence" value="ECO:0007669"/>
    <property type="project" value="UniProtKB-KW"/>
</dbReference>
<sequence length="774" mass="89408">IESYAPFINAVFGSAPAHRYLPYSISDVSIKETETIFTTLLQLLALPDSAFKASDLLLLLQMPEIMEKFHFEENDLSLIHFWIHDTNIKQAIDGQHLTDELQTPYNNQFDWDINSWRWGLQRMLLGYGTEHSPLNLMSDDPQQQAHTIVPYPHIEGKNAEILGYLCHFLDRLIEAKNMLSGDKTITEWQRILPQVWQDFFIQSSENNDKLHYTQKLWLSILTGATEIGFDKSLPLKALTPMLESKLLEDKPEQNFIQGKITFCSFIPMRTIPFKMIAMIGMNQADFPKSTVHHSFDLIQYQPMRGDRSRHTDDRYLFLEALLSAKETLYLSYIGKSIRDNSDLYPSLLIDELLRYIDQVSITADETPASEKITHLHPMASYNPALFSNHSAIQSFQNEWILSSEAIESYHAPVNYLTLIENYQIQDQITPLTDLSLEGLIRFYQDPTQYFAAQRLNFSSFRDQTIAIEDDERFTIQKGLDEYQFHQALTNELIQKSLEKSVKQKEMISPQMLTEINDTIYQAARLQGALPKFAYGELAWLDKSLFPQELAKTLLDADYPYGQFSLQSFQSGITLHGKIPAQSPEGNIILWDVGLLKHDRLIKGAIVNLFYHATKPKEDIAQTLWLIGKSKEGIGKITYPYYQQPEAAKRLTHLINGYLYGIQAPIPYLYKANSQDEIFQDALFVEHYTALRAELPQYFDNAMQAWNPQILVEVLKDDLFINSLSQTTRNHLNKVKSLVSGNNSFERLFPLYGDKEIFAFILFYHHYLNELMPHD</sequence>
<keyword evidence="1" id="KW-0540">Nuclease</keyword>
<feature type="domain" description="RecC C-terminal" evidence="10">
    <location>
        <begin position="432"/>
        <end position="670"/>
    </location>
</feature>
<organism evidence="11 12">
    <name type="scientific">Candidatus Ignatzschineria merdigallinarum</name>
    <dbReference type="NCBI Taxonomy" id="2838621"/>
    <lineage>
        <taxon>Bacteria</taxon>
        <taxon>Pseudomonadati</taxon>
        <taxon>Pseudomonadota</taxon>
        <taxon>Gammaproteobacteria</taxon>
        <taxon>Cardiobacteriales</taxon>
        <taxon>Ignatzschineriaceae</taxon>
        <taxon>Ignatzschineria</taxon>
    </lineage>
</organism>
<keyword evidence="3" id="KW-0227">DNA damage</keyword>
<reference evidence="11" key="1">
    <citation type="journal article" date="2021" name="PeerJ">
        <title>Extensive microbial diversity within the chicken gut microbiome revealed by metagenomics and culture.</title>
        <authorList>
            <person name="Gilroy R."/>
            <person name="Ravi A."/>
            <person name="Getino M."/>
            <person name="Pursley I."/>
            <person name="Horton D.L."/>
            <person name="Alikhan N.F."/>
            <person name="Baker D."/>
            <person name="Gharbi K."/>
            <person name="Hall N."/>
            <person name="Watson M."/>
            <person name="Adriaenssens E.M."/>
            <person name="Foster-Nyarko E."/>
            <person name="Jarju S."/>
            <person name="Secka A."/>
            <person name="Antonio M."/>
            <person name="Oren A."/>
            <person name="Chaudhuri R.R."/>
            <person name="La Ragione R."/>
            <person name="Hildebrand F."/>
            <person name="Pallen M.J."/>
        </authorList>
    </citation>
    <scope>NUCLEOTIDE SEQUENCE</scope>
    <source>
        <strain evidence="11">CHK160-9182</strain>
    </source>
</reference>
<accession>A0A9D1TU76</accession>
<dbReference type="GO" id="GO:0006281">
    <property type="term" value="P:DNA repair"/>
    <property type="evidence" value="ECO:0007669"/>
    <property type="project" value="UniProtKB-KW"/>
</dbReference>
<evidence type="ECO:0000256" key="7">
    <source>
        <dbReference type="ARBA" id="ARBA00022840"/>
    </source>
</evidence>
<comment type="caution">
    <text evidence="11">The sequence shown here is derived from an EMBL/GenBank/DDBJ whole genome shotgun (WGS) entry which is preliminary data.</text>
</comment>
<keyword evidence="4 11" id="KW-0378">Hydrolase</keyword>
<protein>
    <submittedName>
        <fullName evidence="11">Exodeoxyribonuclease V subunit gamma</fullName>
        <ecNumber evidence="11">3.1.11.5</ecNumber>
    </submittedName>
</protein>
<name>A0A9D1TU76_9GAMM</name>
<dbReference type="PANTHER" id="PTHR30591">
    <property type="entry name" value="RECBCD ENZYME SUBUNIT RECC"/>
    <property type="match status" value="1"/>
</dbReference>
<dbReference type="EC" id="3.1.11.5" evidence="11"/>
<evidence type="ECO:0000256" key="3">
    <source>
        <dbReference type="ARBA" id="ARBA00022763"/>
    </source>
</evidence>
<dbReference type="Gene3D" id="3.40.50.300">
    <property type="entry name" value="P-loop containing nucleotide triphosphate hydrolases"/>
    <property type="match status" value="1"/>
</dbReference>
<keyword evidence="6" id="KW-0269">Exonuclease</keyword>
<dbReference type="SUPFAM" id="SSF52980">
    <property type="entry name" value="Restriction endonuclease-like"/>
    <property type="match status" value="1"/>
</dbReference>
<dbReference type="GO" id="GO:0003677">
    <property type="term" value="F:DNA binding"/>
    <property type="evidence" value="ECO:0007669"/>
    <property type="project" value="UniProtKB-KW"/>
</dbReference>
<dbReference type="SUPFAM" id="SSF52540">
    <property type="entry name" value="P-loop containing nucleoside triphosphate hydrolases"/>
    <property type="match status" value="1"/>
</dbReference>
<gene>
    <name evidence="11" type="ORF">H9889_00250</name>
</gene>
<feature type="non-terminal residue" evidence="11">
    <location>
        <position position="1"/>
    </location>
</feature>
<dbReference type="InterPro" id="IPR011335">
    <property type="entry name" value="Restrct_endonuc-II-like"/>
</dbReference>
<evidence type="ECO:0000256" key="5">
    <source>
        <dbReference type="ARBA" id="ARBA00022806"/>
    </source>
</evidence>
<dbReference type="InterPro" id="IPR027417">
    <property type="entry name" value="P-loop_NTPase"/>
</dbReference>
<dbReference type="Gene3D" id="1.10.486.10">
    <property type="entry name" value="PCRA, domain 4"/>
    <property type="match status" value="1"/>
</dbReference>
<dbReference type="PANTHER" id="PTHR30591:SF1">
    <property type="entry name" value="RECBCD ENZYME SUBUNIT RECC"/>
    <property type="match status" value="1"/>
</dbReference>
<reference evidence="11" key="2">
    <citation type="submission" date="2021-04" db="EMBL/GenBank/DDBJ databases">
        <authorList>
            <person name="Gilroy R."/>
        </authorList>
    </citation>
    <scope>NUCLEOTIDE SEQUENCE</scope>
    <source>
        <strain evidence="11">CHK160-9182</strain>
    </source>
</reference>
<evidence type="ECO:0000256" key="8">
    <source>
        <dbReference type="ARBA" id="ARBA00023125"/>
    </source>
</evidence>
<dbReference type="InterPro" id="IPR041500">
    <property type="entry name" value="RecC_C"/>
</dbReference>
<keyword evidence="5" id="KW-0347">Helicase</keyword>
<dbReference type="GO" id="GO:0004386">
    <property type="term" value="F:helicase activity"/>
    <property type="evidence" value="ECO:0007669"/>
    <property type="project" value="UniProtKB-KW"/>
</dbReference>
<evidence type="ECO:0000256" key="1">
    <source>
        <dbReference type="ARBA" id="ARBA00022722"/>
    </source>
</evidence>
<evidence type="ECO:0000313" key="12">
    <source>
        <dbReference type="Proteomes" id="UP000823934"/>
    </source>
</evidence>
<dbReference type="EMBL" id="DXHP01000005">
    <property type="protein sequence ID" value="HIW05749.1"/>
    <property type="molecule type" value="Genomic_DNA"/>
</dbReference>
<keyword evidence="7" id="KW-0067">ATP-binding</keyword>
<dbReference type="GO" id="GO:0006310">
    <property type="term" value="P:DNA recombination"/>
    <property type="evidence" value="ECO:0007669"/>
    <property type="project" value="TreeGrafter"/>
</dbReference>
<dbReference type="GO" id="GO:0008854">
    <property type="term" value="F:exodeoxyribonuclease V activity"/>
    <property type="evidence" value="ECO:0007669"/>
    <property type="project" value="UniProtKB-EC"/>
</dbReference>
<keyword evidence="9" id="KW-0234">DNA repair</keyword>
<proteinExistence type="predicted"/>
<dbReference type="Pfam" id="PF17946">
    <property type="entry name" value="RecC_C"/>
    <property type="match status" value="1"/>
</dbReference>
<dbReference type="Gene3D" id="1.10.10.990">
    <property type="match status" value="1"/>
</dbReference>
<evidence type="ECO:0000256" key="2">
    <source>
        <dbReference type="ARBA" id="ARBA00022741"/>
    </source>
</evidence>
<evidence type="ECO:0000313" key="11">
    <source>
        <dbReference type="EMBL" id="HIW05749.1"/>
    </source>
</evidence>
<dbReference type="Proteomes" id="UP000823934">
    <property type="component" value="Unassembled WGS sequence"/>
</dbReference>
<evidence type="ECO:0000256" key="4">
    <source>
        <dbReference type="ARBA" id="ARBA00022801"/>
    </source>
</evidence>
<evidence type="ECO:0000256" key="6">
    <source>
        <dbReference type="ARBA" id="ARBA00022839"/>
    </source>
</evidence>
<evidence type="ECO:0000259" key="10">
    <source>
        <dbReference type="Pfam" id="PF17946"/>
    </source>
</evidence>
<evidence type="ECO:0000256" key="9">
    <source>
        <dbReference type="ARBA" id="ARBA00023204"/>
    </source>
</evidence>
<keyword evidence="2" id="KW-0547">Nucleotide-binding</keyword>
<dbReference type="AlphaFoldDB" id="A0A9D1TU76"/>